<feature type="transmembrane region" description="Helical" evidence="1">
    <location>
        <begin position="12"/>
        <end position="33"/>
    </location>
</feature>
<dbReference type="EMBL" id="FCNY02000007">
    <property type="protein sequence ID" value="SAL42125.1"/>
    <property type="molecule type" value="Genomic_DNA"/>
</dbReference>
<dbReference type="Proteomes" id="UP000054740">
    <property type="component" value="Unassembled WGS sequence"/>
</dbReference>
<evidence type="ECO:0000313" key="3">
    <source>
        <dbReference type="Proteomes" id="UP000054740"/>
    </source>
</evidence>
<name>A0A158HCN5_CABCO</name>
<evidence type="ECO:0000313" key="2">
    <source>
        <dbReference type="EMBL" id="SAL42125.1"/>
    </source>
</evidence>
<dbReference type="RefSeq" id="WP_053569157.1">
    <property type="nucleotide sequence ID" value="NZ_FCNY02000007.1"/>
</dbReference>
<dbReference type="PANTHER" id="PTHR38592:SF3">
    <property type="entry name" value="BLL4819 PROTEIN"/>
    <property type="match status" value="1"/>
</dbReference>
<organism evidence="2 3">
    <name type="scientific">Caballeronia cordobensis</name>
    <name type="common">Burkholderia cordobensis</name>
    <dbReference type="NCBI Taxonomy" id="1353886"/>
    <lineage>
        <taxon>Bacteria</taxon>
        <taxon>Pseudomonadati</taxon>
        <taxon>Pseudomonadota</taxon>
        <taxon>Betaproteobacteria</taxon>
        <taxon>Burkholderiales</taxon>
        <taxon>Burkholderiaceae</taxon>
        <taxon>Caballeronia</taxon>
    </lineage>
</organism>
<dbReference type="InterPro" id="IPR014550">
    <property type="entry name" value="UCP028704_OpgC"/>
</dbReference>
<feature type="transmembrane region" description="Helical" evidence="1">
    <location>
        <begin position="265"/>
        <end position="283"/>
    </location>
</feature>
<keyword evidence="1" id="KW-0812">Transmembrane</keyword>
<feature type="transmembrane region" description="Helical" evidence="1">
    <location>
        <begin position="194"/>
        <end position="213"/>
    </location>
</feature>
<feature type="transmembrane region" description="Helical" evidence="1">
    <location>
        <begin position="139"/>
        <end position="158"/>
    </location>
</feature>
<feature type="transmembrane region" description="Helical" evidence="1">
    <location>
        <begin position="225"/>
        <end position="245"/>
    </location>
</feature>
<keyword evidence="1" id="KW-1133">Transmembrane helix</keyword>
<sequence length="379" mass="41241">MQQKSQRLVELDFFRGLVLLIIVIDHIGGSMLSRFTLHSFALNDAAEVFVFLGGFATATAYVSLAERRSESAARVRFLKRAFELYRAFVVTAVLMLVASFVLRPLFGHAPNLALHDLDSLLSEPVSSIAQILTFERQPYLAAVLPMYAFFALAVPVMLPLARSKPWLLLGLSLALWAFAAQIGEHMPSVDDNLWDFNPAAWQLMFVLGVLARCQPIYQRVSANRFGWIVSAGAAALIAGMAYYKLLVLPPVLDSAFKRDLAGPRVVNFLAIAWIAANLARYGIVKEIAKRLPWVGAVGRDGMVSFVAGTVISLTVDSILFTLTDGLVNVPAGLAADAIAIGALLAVPRVHKWVSGWLGTRRAPPVAAARAVAATDNRMR</sequence>
<protein>
    <submittedName>
        <fullName evidence="2">Membrane protein</fullName>
    </submittedName>
</protein>
<feature type="transmembrane region" description="Helical" evidence="1">
    <location>
        <begin position="45"/>
        <end position="64"/>
    </location>
</feature>
<feature type="transmembrane region" description="Helical" evidence="1">
    <location>
        <begin position="84"/>
        <end position="106"/>
    </location>
</feature>
<dbReference type="AlphaFoldDB" id="A0A158HCN5"/>
<feature type="transmembrane region" description="Helical" evidence="1">
    <location>
        <begin position="165"/>
        <end position="182"/>
    </location>
</feature>
<dbReference type="PANTHER" id="PTHR38592">
    <property type="entry name" value="BLL4819 PROTEIN"/>
    <property type="match status" value="1"/>
</dbReference>
<dbReference type="PIRSF" id="PIRSF028704">
    <property type="entry name" value="UPC028704"/>
    <property type="match status" value="1"/>
</dbReference>
<reference evidence="3" key="1">
    <citation type="submission" date="2016-01" db="EMBL/GenBank/DDBJ databases">
        <authorList>
            <person name="Peeters C."/>
        </authorList>
    </citation>
    <scope>NUCLEOTIDE SEQUENCE [LARGE SCALE GENOMIC DNA]</scope>
</reference>
<proteinExistence type="predicted"/>
<gene>
    <name evidence="2" type="ORF">AWB70_03197</name>
</gene>
<dbReference type="Pfam" id="PF10129">
    <property type="entry name" value="OpgC_C"/>
    <property type="match status" value="1"/>
</dbReference>
<keyword evidence="1" id="KW-0472">Membrane</keyword>
<accession>A0A158HCN5</accession>
<keyword evidence="3" id="KW-1185">Reference proteome</keyword>
<evidence type="ECO:0000256" key="1">
    <source>
        <dbReference type="SAM" id="Phobius"/>
    </source>
</evidence>